<dbReference type="PANTHER" id="PTHR30461:SF26">
    <property type="entry name" value="RESOLVASE HOMOLOG YNEB"/>
    <property type="match status" value="1"/>
</dbReference>
<keyword evidence="5" id="KW-1185">Reference proteome</keyword>
<keyword evidence="2" id="KW-0175">Coiled coil</keyword>
<dbReference type="Gene3D" id="3.90.1750.20">
    <property type="entry name" value="Putative Large Serine Recombinase, Chain B, Domain 2"/>
    <property type="match status" value="1"/>
</dbReference>
<evidence type="ECO:0000313" key="5">
    <source>
        <dbReference type="Proteomes" id="UP001235849"/>
    </source>
</evidence>
<dbReference type="PROSITE" id="PS51737">
    <property type="entry name" value="RECOMBINASE_DNA_BIND"/>
    <property type="match status" value="1"/>
</dbReference>
<dbReference type="SMART" id="SM00857">
    <property type="entry name" value="Resolvase"/>
    <property type="match status" value="1"/>
</dbReference>
<gene>
    <name evidence="4" type="ORF">PMG25_24005</name>
</gene>
<evidence type="ECO:0000256" key="1">
    <source>
        <dbReference type="ARBA" id="ARBA00009913"/>
    </source>
</evidence>
<dbReference type="EMBL" id="JAQOSO010000120">
    <property type="protein sequence ID" value="MDJ1177162.1"/>
    <property type="molecule type" value="Genomic_DNA"/>
</dbReference>
<dbReference type="RefSeq" id="WP_283769407.1">
    <property type="nucleotide sequence ID" value="NZ_JAQOSO010000120.1"/>
</dbReference>
<evidence type="ECO:0000313" key="4">
    <source>
        <dbReference type="EMBL" id="MDJ1177162.1"/>
    </source>
</evidence>
<comment type="caution">
    <text evidence="4">The sequence shown here is derived from an EMBL/GenBank/DDBJ whole genome shotgun (WGS) entry which is preliminary data.</text>
</comment>
<reference evidence="4 5" key="1">
    <citation type="submission" date="2023-01" db="EMBL/GenBank/DDBJ databases">
        <title>Novel diversity within Roseofilum (Cyanobacteria; Desertifilaceae) from marine benthic mats with descriptions of four novel species.</title>
        <authorList>
            <person name="Wang Y."/>
            <person name="Berthold D.E."/>
            <person name="Hu J."/>
            <person name="Lefler F.W."/>
            <person name="Laughinghouse H.D. IV."/>
        </authorList>
    </citation>
    <scope>NUCLEOTIDE SEQUENCE [LARGE SCALE GENOMIC DNA]</scope>
    <source>
        <strain evidence="4 5">BLCC-M114</strain>
    </source>
</reference>
<feature type="coiled-coil region" evidence="2">
    <location>
        <begin position="325"/>
        <end position="352"/>
    </location>
</feature>
<dbReference type="InterPro" id="IPR006119">
    <property type="entry name" value="Resolv_N"/>
</dbReference>
<feature type="domain" description="Recombinase" evidence="3">
    <location>
        <begin position="141"/>
        <end position="241"/>
    </location>
</feature>
<dbReference type="InterPro" id="IPR050639">
    <property type="entry name" value="SSR_resolvase"/>
</dbReference>
<organism evidence="4 5">
    <name type="scientific">Roseofilum capinflatum BLCC-M114</name>
    <dbReference type="NCBI Taxonomy" id="3022440"/>
    <lineage>
        <taxon>Bacteria</taxon>
        <taxon>Bacillati</taxon>
        <taxon>Cyanobacteriota</taxon>
        <taxon>Cyanophyceae</taxon>
        <taxon>Desertifilales</taxon>
        <taxon>Desertifilaceae</taxon>
        <taxon>Roseofilum</taxon>
        <taxon>Roseofilum capinflatum</taxon>
    </lineage>
</organism>
<evidence type="ECO:0000259" key="3">
    <source>
        <dbReference type="PROSITE" id="PS51737"/>
    </source>
</evidence>
<dbReference type="InterPro" id="IPR038109">
    <property type="entry name" value="DNA_bind_recomb_sf"/>
</dbReference>
<name>A0ABT7BD95_9CYAN</name>
<sequence>MKIFAYVWCDPILESPPDPTIWGWEVDRIYQDLGDRAQLNTLFQDLEKEEETEELYLLIRRLEELGDTLETMAHALLRLESRNVKVIALQGEEQGIGEDRGDRAQILQLFNHLQTYYRSLRIRQGHAQNRLQAKPPPGKAPYGYKRSKNSYILDRSYAPVVKDFFDHFLLYGSVRAAVRYLNQKYRKKISVSTGKRWLTNPVYRGDTAFKNGEILANTHPPILSREEAAQIDRLLRRNRRLPPRSASAPRSLAGLVSCQNCQSGMKITRVTRHRQPGEYLYLRPIHCSRTPKCKSLRYQQVLDATITKICQDLQQAISGLTLPDLDEIKSQLQQKIKQNQQILNQLPDLKERQILDPQTADLRAYKLRTELSQLQARLAELPPVNLASVAQAVSIPQFWLDLSESERRFYLREFIQQIQIIRSFETSPPNWSLKLVFIF</sequence>
<dbReference type="SUPFAM" id="SSF53041">
    <property type="entry name" value="Resolvase-like"/>
    <property type="match status" value="1"/>
</dbReference>
<dbReference type="InterPro" id="IPR011109">
    <property type="entry name" value="DNA_bind_recombinase_dom"/>
</dbReference>
<dbReference type="Proteomes" id="UP001235849">
    <property type="component" value="Unassembled WGS sequence"/>
</dbReference>
<protein>
    <submittedName>
        <fullName evidence="4">Recombinase family protein</fullName>
    </submittedName>
</protein>
<dbReference type="Pfam" id="PF07508">
    <property type="entry name" value="Recombinase"/>
    <property type="match status" value="1"/>
</dbReference>
<evidence type="ECO:0000256" key="2">
    <source>
        <dbReference type="SAM" id="Coils"/>
    </source>
</evidence>
<dbReference type="InterPro" id="IPR036162">
    <property type="entry name" value="Resolvase-like_N_sf"/>
</dbReference>
<dbReference type="PANTHER" id="PTHR30461">
    <property type="entry name" value="DNA-INVERTASE FROM LAMBDOID PROPHAGE"/>
    <property type="match status" value="1"/>
</dbReference>
<comment type="similarity">
    <text evidence="1">Belongs to the site-specific recombinase resolvase family.</text>
</comment>
<proteinExistence type="inferred from homology"/>
<accession>A0ABT7BD95</accession>